<evidence type="ECO:0000313" key="16">
    <source>
        <dbReference type="Proteomes" id="UP001652625"/>
    </source>
</evidence>
<dbReference type="PANTHER" id="PTHR20963:SF8">
    <property type="entry name" value="MULTIPLE INOSITOL POLYPHOSPHATE PHOSPHATASE 1"/>
    <property type="match status" value="1"/>
</dbReference>
<evidence type="ECO:0000256" key="2">
    <source>
        <dbReference type="ARBA" id="ARBA00008422"/>
    </source>
</evidence>
<gene>
    <name evidence="17" type="primary">LOC105846401</name>
</gene>
<dbReference type="InterPro" id="IPR000560">
    <property type="entry name" value="His_Pase_clade-2"/>
</dbReference>
<dbReference type="InterPro" id="IPR016274">
    <property type="entry name" value="Histidine_acid_Pase_euk"/>
</dbReference>
<evidence type="ECO:0000256" key="10">
    <source>
        <dbReference type="ARBA" id="ARBA00023180"/>
    </source>
</evidence>
<keyword evidence="7" id="KW-0732">Signal</keyword>
<keyword evidence="10" id="KW-0325">Glycoprotein</keyword>
<comment type="catalytic activity">
    <reaction evidence="15">
        <text>(2R)-2,3-bisphosphoglycerate + H2O = (2R)-2-phosphoglycerate + phosphate</text>
        <dbReference type="Rhea" id="RHEA:27381"/>
        <dbReference type="ChEBI" id="CHEBI:15377"/>
        <dbReference type="ChEBI" id="CHEBI:43474"/>
        <dbReference type="ChEBI" id="CHEBI:58248"/>
        <dbReference type="ChEBI" id="CHEBI:58289"/>
        <dbReference type="EC" id="3.1.3.80"/>
    </reaction>
    <physiologicalReaction direction="left-to-right" evidence="15">
        <dbReference type="Rhea" id="RHEA:27382"/>
    </physiologicalReaction>
</comment>
<dbReference type="EC" id="3.1.3.62" evidence="4"/>
<comment type="similarity">
    <text evidence="2">Belongs to the histidine acid phosphatase family. MINPP1 subfamily.</text>
</comment>
<dbReference type="Gene3D" id="3.40.50.1240">
    <property type="entry name" value="Phosphoglycerate mutase-like"/>
    <property type="match status" value="1"/>
</dbReference>
<evidence type="ECO:0000256" key="9">
    <source>
        <dbReference type="ARBA" id="ARBA00023136"/>
    </source>
</evidence>
<evidence type="ECO:0000256" key="14">
    <source>
        <dbReference type="ARBA" id="ARBA00043691"/>
    </source>
</evidence>
<keyword evidence="16" id="KW-1185">Reference proteome</keyword>
<sequence length="503" mass="58174">MKLFLHVENKYINHLRYGSTFSLTKELRLTEKMIRKQINCLLFIIFIELSAHVFATNCPKQPLFSTKTPYTFIGNNFTENNAPKNCKPIQINMVHRHGNRYPSDKDVNEMDKLLKFIQNKTFLNIAIPTKNLFKKEEDSLLNEIGEKELYEIGKRIRIRFSDLFQKRYSPLLYKFESTCKLRTVHSSNSLAAGLFENTGTLGACRIQPIAIQTYPCDSSKELEFYKMCKSYTDKVEKNEETKEEMKKFGKGTEMNNVLEKVKRKLGLSFSLEVNHLKIMYIYCSYEIGMFSGTMDTGFCSMFDNDDLQVIEYYFDLEDFYLSSKVFPITYQSSCPLLADIVKTLKTATIINSTESFNGIFRSGHSETIVPFLALLGVYLNEGYLTASNYKEMKARIFRASCLAPFSANIYFVLYKCDDDNYKIQLSVNEHLVKIPCCDSKEDCSFSKFLECYESIAEKCNYESMCTSSPSKTSNSKLIFNTWEFVSLYFTAIVSLFMAKKILI</sequence>
<accession>A0ABM4BRM1</accession>
<evidence type="ECO:0000256" key="6">
    <source>
        <dbReference type="ARBA" id="ARBA00022475"/>
    </source>
</evidence>
<comment type="catalytic activity">
    <reaction evidence="14">
        <text>1D-myo-inositol hexakisphosphate + H2O = 1D-myo-inositol 1,2,4,5,6-pentakisphosphate + phosphate</text>
        <dbReference type="Rhea" id="RHEA:16989"/>
        <dbReference type="ChEBI" id="CHEBI:15377"/>
        <dbReference type="ChEBI" id="CHEBI:43474"/>
        <dbReference type="ChEBI" id="CHEBI:57798"/>
        <dbReference type="ChEBI" id="CHEBI:58130"/>
        <dbReference type="EC" id="3.1.3.62"/>
    </reaction>
    <physiologicalReaction direction="left-to-right" evidence="14">
        <dbReference type="Rhea" id="RHEA:16990"/>
    </physiologicalReaction>
</comment>
<comment type="subcellular location">
    <subcellularLocation>
        <location evidence="1">Cell membrane</location>
    </subcellularLocation>
</comment>
<dbReference type="GeneID" id="105846401"/>
<evidence type="ECO:0000256" key="11">
    <source>
        <dbReference type="ARBA" id="ARBA00031642"/>
    </source>
</evidence>
<dbReference type="RefSeq" id="XP_065651805.1">
    <property type="nucleotide sequence ID" value="XM_065795733.1"/>
</dbReference>
<evidence type="ECO:0000313" key="17">
    <source>
        <dbReference type="RefSeq" id="XP_065651805.1"/>
    </source>
</evidence>
<name>A0ABM4BRM1_HYDVU</name>
<proteinExistence type="inferred from homology"/>
<evidence type="ECO:0000256" key="5">
    <source>
        <dbReference type="ARBA" id="ARBA00018097"/>
    </source>
</evidence>
<keyword evidence="6" id="KW-1003">Cell membrane</keyword>
<reference evidence="17" key="1">
    <citation type="submission" date="2025-08" db="UniProtKB">
        <authorList>
            <consortium name="RefSeq"/>
        </authorList>
    </citation>
    <scope>IDENTIFICATION</scope>
</reference>
<evidence type="ECO:0000256" key="15">
    <source>
        <dbReference type="ARBA" id="ARBA00043832"/>
    </source>
</evidence>
<protein>
    <recommendedName>
        <fullName evidence="5">Multiple inositol polyphosphate phosphatase 1</fullName>
        <ecNumber evidence="4">3.1.3.62</ecNumber>
        <ecNumber evidence="3">3.1.3.80</ecNumber>
    </recommendedName>
    <alternativeName>
        <fullName evidence="11">2,3-bisphosphoglycerate 3-phosphatase</fullName>
    </alternativeName>
</protein>
<dbReference type="InterPro" id="IPR029033">
    <property type="entry name" value="His_PPase_superfam"/>
</dbReference>
<dbReference type="SUPFAM" id="SSF53254">
    <property type="entry name" value="Phosphoglycerate mutase-like"/>
    <property type="match status" value="1"/>
</dbReference>
<evidence type="ECO:0000256" key="12">
    <source>
        <dbReference type="ARBA" id="ARBA00043668"/>
    </source>
</evidence>
<dbReference type="PIRSF" id="PIRSF000894">
    <property type="entry name" value="Acid_phosphatase"/>
    <property type="match status" value="1"/>
</dbReference>
<evidence type="ECO:0000256" key="13">
    <source>
        <dbReference type="ARBA" id="ARBA00043671"/>
    </source>
</evidence>
<dbReference type="CDD" id="cd07061">
    <property type="entry name" value="HP_HAP_like"/>
    <property type="match status" value="1"/>
</dbReference>
<evidence type="ECO:0000256" key="4">
    <source>
        <dbReference type="ARBA" id="ARBA00013040"/>
    </source>
</evidence>
<evidence type="ECO:0000256" key="1">
    <source>
        <dbReference type="ARBA" id="ARBA00004236"/>
    </source>
</evidence>
<dbReference type="Proteomes" id="UP001652625">
    <property type="component" value="Chromosome 04"/>
</dbReference>
<keyword evidence="9" id="KW-0472">Membrane</keyword>
<organism evidence="16 17">
    <name type="scientific">Hydra vulgaris</name>
    <name type="common">Hydra</name>
    <name type="synonym">Hydra attenuata</name>
    <dbReference type="NCBI Taxonomy" id="6087"/>
    <lineage>
        <taxon>Eukaryota</taxon>
        <taxon>Metazoa</taxon>
        <taxon>Cnidaria</taxon>
        <taxon>Hydrozoa</taxon>
        <taxon>Hydroidolina</taxon>
        <taxon>Anthoathecata</taxon>
        <taxon>Aplanulata</taxon>
        <taxon>Hydridae</taxon>
        <taxon>Hydra</taxon>
    </lineage>
</organism>
<dbReference type="EC" id="3.1.3.80" evidence="3"/>
<dbReference type="Pfam" id="PF00328">
    <property type="entry name" value="His_Phos_2"/>
    <property type="match status" value="1"/>
</dbReference>
<comment type="catalytic activity">
    <reaction evidence="12">
        <text>1D-myo-inositol 1,2,5,6-tetrakisphosphate + H2O = 1D-myo-inositol 1,2,6-trisphosphate + phosphate</text>
        <dbReference type="Rhea" id="RHEA:77119"/>
        <dbReference type="ChEBI" id="CHEBI:15377"/>
        <dbReference type="ChEBI" id="CHEBI:43474"/>
        <dbReference type="ChEBI" id="CHEBI:195535"/>
        <dbReference type="ChEBI" id="CHEBI:195537"/>
        <dbReference type="EC" id="3.1.3.62"/>
    </reaction>
    <physiologicalReaction direction="left-to-right" evidence="12">
        <dbReference type="Rhea" id="RHEA:77120"/>
    </physiologicalReaction>
</comment>
<evidence type="ECO:0000256" key="8">
    <source>
        <dbReference type="ARBA" id="ARBA00022801"/>
    </source>
</evidence>
<evidence type="ECO:0000256" key="3">
    <source>
        <dbReference type="ARBA" id="ARBA00012976"/>
    </source>
</evidence>
<evidence type="ECO:0000256" key="7">
    <source>
        <dbReference type="ARBA" id="ARBA00022729"/>
    </source>
</evidence>
<keyword evidence="8" id="KW-0378">Hydrolase</keyword>
<comment type="catalytic activity">
    <reaction evidence="13">
        <text>1D-myo-inositol 1,2,4,5,6-pentakisphosphate + H2O = 1D-myo-inositol 1,2,5,6-tetrakisphosphate + phosphate</text>
        <dbReference type="Rhea" id="RHEA:77115"/>
        <dbReference type="ChEBI" id="CHEBI:15377"/>
        <dbReference type="ChEBI" id="CHEBI:43474"/>
        <dbReference type="ChEBI" id="CHEBI:57798"/>
        <dbReference type="ChEBI" id="CHEBI:195535"/>
        <dbReference type="EC" id="3.1.3.62"/>
    </reaction>
    <physiologicalReaction direction="left-to-right" evidence="13">
        <dbReference type="Rhea" id="RHEA:77116"/>
    </physiologicalReaction>
</comment>
<dbReference type="PANTHER" id="PTHR20963">
    <property type="entry name" value="MULTIPLE INOSITOL POLYPHOSPHATE PHOSPHATASE-RELATED"/>
    <property type="match status" value="1"/>
</dbReference>